<organism evidence="8 9">
    <name type="scientific">Actinocorallia aurantiaca</name>
    <dbReference type="NCBI Taxonomy" id="46204"/>
    <lineage>
        <taxon>Bacteria</taxon>
        <taxon>Bacillati</taxon>
        <taxon>Actinomycetota</taxon>
        <taxon>Actinomycetes</taxon>
        <taxon>Streptosporangiales</taxon>
        <taxon>Thermomonosporaceae</taxon>
        <taxon>Actinocorallia</taxon>
    </lineage>
</organism>
<evidence type="ECO:0000256" key="4">
    <source>
        <dbReference type="PROSITE-ProRule" id="PRU01100"/>
    </source>
</evidence>
<keyword evidence="6" id="KW-0732">Signal</keyword>
<evidence type="ECO:0000313" key="8">
    <source>
        <dbReference type="EMBL" id="GAA2722020.1"/>
    </source>
</evidence>
<feature type="signal peptide" evidence="6">
    <location>
        <begin position="1"/>
        <end position="22"/>
    </location>
</feature>
<evidence type="ECO:0000313" key="9">
    <source>
        <dbReference type="Proteomes" id="UP001501842"/>
    </source>
</evidence>
<feature type="active site" description="Proton donor" evidence="4">
    <location>
        <position position="160"/>
    </location>
</feature>
<evidence type="ECO:0000259" key="7">
    <source>
        <dbReference type="PROSITE" id="PS51764"/>
    </source>
</evidence>
<dbReference type="SUPFAM" id="SSF51445">
    <property type="entry name" value="(Trans)glycosidases"/>
    <property type="match status" value="1"/>
</dbReference>
<dbReference type="PANTHER" id="PTHR40079">
    <property type="entry name" value="MANNAN ENDO-1,4-BETA-MANNOSIDASE E-RELATED"/>
    <property type="match status" value="1"/>
</dbReference>
<dbReference type="PROSITE" id="PS51257">
    <property type="entry name" value="PROKAR_LIPOPROTEIN"/>
    <property type="match status" value="1"/>
</dbReference>
<dbReference type="PANTHER" id="PTHR40079:SF4">
    <property type="entry name" value="GH26 DOMAIN-CONTAINING PROTEIN-RELATED"/>
    <property type="match status" value="1"/>
</dbReference>
<gene>
    <name evidence="8" type="ORF">GCM10010439_13580</name>
</gene>
<keyword evidence="2 4" id="KW-0378">Hydrolase</keyword>
<feature type="domain" description="GH26" evidence="7">
    <location>
        <begin position="40"/>
        <end position="327"/>
    </location>
</feature>
<evidence type="ECO:0000256" key="1">
    <source>
        <dbReference type="ARBA" id="ARBA00007754"/>
    </source>
</evidence>
<comment type="caution">
    <text evidence="8">The sequence shown here is derived from an EMBL/GenBank/DDBJ whole genome shotgun (WGS) entry which is preliminary data.</text>
</comment>
<dbReference type="InterPro" id="IPR022790">
    <property type="entry name" value="GH26_dom"/>
</dbReference>
<dbReference type="Proteomes" id="UP001501842">
    <property type="component" value="Unassembled WGS sequence"/>
</dbReference>
<protein>
    <recommendedName>
        <fullName evidence="7">GH26 domain-containing protein</fullName>
    </recommendedName>
</protein>
<feature type="region of interest" description="Disordered" evidence="5">
    <location>
        <begin position="22"/>
        <end position="52"/>
    </location>
</feature>
<dbReference type="PROSITE" id="PS51764">
    <property type="entry name" value="GH26"/>
    <property type="match status" value="1"/>
</dbReference>
<reference evidence="9" key="1">
    <citation type="journal article" date="2019" name="Int. J. Syst. Evol. Microbiol.">
        <title>The Global Catalogue of Microorganisms (GCM) 10K type strain sequencing project: providing services to taxonomists for standard genome sequencing and annotation.</title>
        <authorList>
            <consortium name="The Broad Institute Genomics Platform"/>
            <consortium name="The Broad Institute Genome Sequencing Center for Infectious Disease"/>
            <person name="Wu L."/>
            <person name="Ma J."/>
        </authorList>
    </citation>
    <scope>NUCLEOTIDE SEQUENCE [LARGE SCALE GENOMIC DNA]</scope>
    <source>
        <strain evidence="9">JCM 8201</strain>
    </source>
</reference>
<dbReference type="EMBL" id="BAAATZ010000005">
    <property type="protein sequence ID" value="GAA2722020.1"/>
    <property type="molecule type" value="Genomic_DNA"/>
</dbReference>
<dbReference type="Gene3D" id="3.20.20.80">
    <property type="entry name" value="Glycosidases"/>
    <property type="match status" value="1"/>
</dbReference>
<evidence type="ECO:0000256" key="5">
    <source>
        <dbReference type="SAM" id="MobiDB-lite"/>
    </source>
</evidence>
<dbReference type="RefSeq" id="WP_344449327.1">
    <property type="nucleotide sequence ID" value="NZ_BAAATZ010000005.1"/>
</dbReference>
<evidence type="ECO:0000256" key="3">
    <source>
        <dbReference type="ARBA" id="ARBA00023295"/>
    </source>
</evidence>
<feature type="chain" id="PRO_5046693700" description="GH26 domain-containing protein" evidence="6">
    <location>
        <begin position="23"/>
        <end position="333"/>
    </location>
</feature>
<dbReference type="InterPro" id="IPR000805">
    <property type="entry name" value="Glyco_hydro_26"/>
</dbReference>
<evidence type="ECO:0000256" key="2">
    <source>
        <dbReference type="ARBA" id="ARBA00022801"/>
    </source>
</evidence>
<dbReference type="Pfam" id="PF02156">
    <property type="entry name" value="Glyco_hydro_26"/>
    <property type="match status" value="1"/>
</dbReference>
<keyword evidence="9" id="KW-1185">Reference proteome</keyword>
<keyword evidence="3 4" id="KW-0326">Glycosidase</keyword>
<name>A0ABP6GG72_9ACTN</name>
<comment type="similarity">
    <text evidence="1 4">Belongs to the glycosyl hydrolase 26 family.</text>
</comment>
<dbReference type="InterPro" id="IPR017853">
    <property type="entry name" value="GH"/>
</dbReference>
<sequence length="333" mass="37496">MQFRYAVATALPLALIAGCSSTGGPVSGSETPPAVETHAEEHKTGQTGGQDYRKPKGDYLGIYVEGKYKNKPAQQAKLFKKSVGRKPNIAKYFHAWPATFPTAWAKAAYKAGALPQLEIEPHGVGAIEDIAAGKSDDVIRAYAQAVKAAKMPISISFAHEMNGYWYDWGTKNTKPKTFVKAWRHMHDLFEEEGATDVKWLWTPNVVYPMPKVKLKQYYPGNSYVDWVGVIGYYRKNQKTPTFKWIFEPTIKQIKKFSKKPILLAETGVQTGPGRDKKITELMTTSAKRKDIIGVIWFNMDKRKAEKADYRLEANKSSLKTFRSLVTKYSFGRP</sequence>
<evidence type="ECO:0000256" key="6">
    <source>
        <dbReference type="SAM" id="SignalP"/>
    </source>
</evidence>
<accession>A0ABP6GG72</accession>
<feature type="active site" description="Nucleophile" evidence="4">
    <location>
        <position position="265"/>
    </location>
</feature>
<proteinExistence type="inferred from homology"/>